<protein>
    <submittedName>
        <fullName evidence="1">Uncharacterized protein</fullName>
    </submittedName>
</protein>
<proteinExistence type="predicted"/>
<name>E6X4J0_CELAD</name>
<dbReference type="STRING" id="688270.Celal_0965"/>
<gene>
    <name evidence="1" type="ordered locus">Celal_0965</name>
</gene>
<reference evidence="1 2" key="1">
    <citation type="journal article" date="2010" name="Stand. Genomic Sci.">
        <title>Complete genome sequence of Cellulophaga algicola type strain (IC166).</title>
        <authorList>
            <person name="Abt B."/>
            <person name="Lu M."/>
            <person name="Misra M."/>
            <person name="Han C."/>
            <person name="Nolan M."/>
            <person name="Lucas S."/>
            <person name="Hammon N."/>
            <person name="Deshpande S."/>
            <person name="Cheng J.F."/>
            <person name="Tapia R."/>
            <person name="Goodwin L."/>
            <person name="Pitluck S."/>
            <person name="Liolios K."/>
            <person name="Pagani I."/>
            <person name="Ivanova N."/>
            <person name="Mavromatis K."/>
            <person name="Ovchinikova G."/>
            <person name="Pati A."/>
            <person name="Chen A."/>
            <person name="Palaniappan K."/>
            <person name="Land M."/>
            <person name="Hauser L."/>
            <person name="Chang Y.J."/>
            <person name="Jeffries C.D."/>
            <person name="Detter J.C."/>
            <person name="Brambilla E."/>
            <person name="Rohde M."/>
            <person name="Tindall B.J."/>
            <person name="Goker M."/>
            <person name="Woyke T."/>
            <person name="Bristow J."/>
            <person name="Eisen J.A."/>
            <person name="Markowitz V."/>
            <person name="Hugenholtz P."/>
            <person name="Kyrpides N.C."/>
            <person name="Klenk H.P."/>
            <person name="Lapidus A."/>
        </authorList>
    </citation>
    <scope>NUCLEOTIDE SEQUENCE [LARGE SCALE GENOMIC DNA]</scope>
    <source>
        <strain evidence="2">DSM 14237 / IC166 / ACAM 630</strain>
    </source>
</reference>
<dbReference type="EMBL" id="CP002453">
    <property type="protein sequence ID" value="ADV48290.1"/>
    <property type="molecule type" value="Genomic_DNA"/>
</dbReference>
<sequence>MFKVNVLRFNSFQQGVFSTCGYLAFKINNMKITPLIGMAKLFVKSKKIKLVLIGAQFGYMGYKYLKSRKRKRNSVKALKTAQ</sequence>
<dbReference type="AlphaFoldDB" id="E6X4J0"/>
<organism evidence="1 2">
    <name type="scientific">Cellulophaga algicola (strain DSM 14237 / IC166 / ACAM 630)</name>
    <dbReference type="NCBI Taxonomy" id="688270"/>
    <lineage>
        <taxon>Bacteria</taxon>
        <taxon>Pseudomonadati</taxon>
        <taxon>Bacteroidota</taxon>
        <taxon>Flavobacteriia</taxon>
        <taxon>Flavobacteriales</taxon>
        <taxon>Flavobacteriaceae</taxon>
        <taxon>Cellulophaga</taxon>
    </lineage>
</organism>
<dbReference type="Proteomes" id="UP000008634">
    <property type="component" value="Chromosome"/>
</dbReference>
<dbReference type="HOGENOM" id="CLU_2552095_0_0_10"/>
<accession>E6X4J0</accession>
<evidence type="ECO:0000313" key="1">
    <source>
        <dbReference type="EMBL" id="ADV48290.1"/>
    </source>
</evidence>
<evidence type="ECO:0000313" key="2">
    <source>
        <dbReference type="Proteomes" id="UP000008634"/>
    </source>
</evidence>
<dbReference type="KEGG" id="cao:Celal_0965"/>
<keyword evidence="2" id="KW-1185">Reference proteome</keyword>